<dbReference type="InterPro" id="IPR028202">
    <property type="entry name" value="Reductase_C"/>
</dbReference>
<dbReference type="RefSeq" id="WP_204515035.1">
    <property type="nucleotide sequence ID" value="NZ_JAFBCP010000001.1"/>
</dbReference>
<evidence type="ECO:0000256" key="4">
    <source>
        <dbReference type="SAM" id="MobiDB-lite"/>
    </source>
</evidence>
<dbReference type="PROSITE" id="PS51257">
    <property type="entry name" value="PROKAR_LIPOPROTEIN"/>
    <property type="match status" value="1"/>
</dbReference>
<dbReference type="Gene3D" id="3.50.50.100">
    <property type="match status" value="1"/>
</dbReference>
<proteinExistence type="predicted"/>
<comment type="cofactor">
    <cofactor evidence="1">
        <name>FAD</name>
        <dbReference type="ChEBI" id="CHEBI:57692"/>
    </cofactor>
</comment>
<keyword evidence="3" id="KW-0274">FAD</keyword>
<evidence type="ECO:0000256" key="2">
    <source>
        <dbReference type="ARBA" id="ARBA00022630"/>
    </source>
</evidence>
<dbReference type="Gene3D" id="3.30.390.30">
    <property type="match status" value="1"/>
</dbReference>
<dbReference type="EMBL" id="JAFBCP010000001">
    <property type="protein sequence ID" value="MBM7816220.1"/>
    <property type="molecule type" value="Genomic_DNA"/>
</dbReference>
<dbReference type="InterPro" id="IPR016156">
    <property type="entry name" value="FAD/NAD-linked_Rdtase_dimer_sf"/>
</dbReference>
<dbReference type="PANTHER" id="PTHR43429">
    <property type="entry name" value="PYRIDINE NUCLEOTIDE-DISULFIDE OXIDOREDUCTASE DOMAIN-CONTAINING"/>
    <property type="match status" value="1"/>
</dbReference>
<dbReference type="Pfam" id="PF14759">
    <property type="entry name" value="Reductase_C"/>
    <property type="match status" value="1"/>
</dbReference>
<comment type="caution">
    <text evidence="7">The sequence shown here is derived from an EMBL/GenBank/DDBJ whole genome shotgun (WGS) entry which is preliminary data.</text>
</comment>
<dbReference type="SUPFAM" id="SSF51905">
    <property type="entry name" value="FAD/NAD(P)-binding domain"/>
    <property type="match status" value="2"/>
</dbReference>
<dbReference type="PRINTS" id="PR00411">
    <property type="entry name" value="PNDRDTASEI"/>
</dbReference>
<dbReference type="SUPFAM" id="SSF55424">
    <property type="entry name" value="FAD/NAD-linked reductases, dimerisation (C-terminal) domain"/>
    <property type="match status" value="1"/>
</dbReference>
<dbReference type="PRINTS" id="PR00368">
    <property type="entry name" value="FADPNR"/>
</dbReference>
<keyword evidence="2" id="KW-0285">Flavoprotein</keyword>
<dbReference type="InterPro" id="IPR050260">
    <property type="entry name" value="FAD-bd_OxRdtase"/>
</dbReference>
<feature type="region of interest" description="Disordered" evidence="4">
    <location>
        <begin position="224"/>
        <end position="248"/>
    </location>
</feature>
<feature type="compositionally biased region" description="Polar residues" evidence="4">
    <location>
        <begin position="312"/>
        <end position="322"/>
    </location>
</feature>
<feature type="domain" description="Reductase C-terminal" evidence="6">
    <location>
        <begin position="334"/>
        <end position="417"/>
    </location>
</feature>
<dbReference type="InterPro" id="IPR036188">
    <property type="entry name" value="FAD/NAD-bd_sf"/>
</dbReference>
<evidence type="ECO:0000313" key="7">
    <source>
        <dbReference type="EMBL" id="MBM7816220.1"/>
    </source>
</evidence>
<evidence type="ECO:0000256" key="3">
    <source>
        <dbReference type="ARBA" id="ARBA00022827"/>
    </source>
</evidence>
<protein>
    <submittedName>
        <fullName evidence="7">NADH dehydrogenase FAD-containing subunit</fullName>
    </submittedName>
</protein>
<name>A0ABS2SKD9_9MICO</name>
<evidence type="ECO:0000313" key="8">
    <source>
        <dbReference type="Proteomes" id="UP000809290"/>
    </source>
</evidence>
<gene>
    <name evidence="7" type="ORF">JOE56_000914</name>
</gene>
<sequence>MRVVIIGGGAAGTACAHSFVQTVAQAESGMADECGVTVVDPLEQPVELPPLSKSLAAQELSLVPHVMDENVVRVQGTVSKVRPAEPSDRARYIVETVAGELPADAVVYATGLTPRTPAFDALTVYDRASATRAHQAIHALAPGTSVGVLGSGFLALEIARGLADAGHHPHVYLRGDRPLSKVSAHLAQAVVALHEHVTFVPHTPEPDPSQHPLWFAAVGATSAGPALPSAKTNPKSNPEPNPAPTHAGYPVGPDLRVAGLPGVYAIGDCARIEEGPMKGIEPAEAAATSMGRWLGAVLGEKATGERAAGQHPTGQHPTGQQPTKVEPIWTDVPWHWSFQGSVRIFTAGRNLSATSGEPVLLGDPTRKAQWLFFTPDGTLARVETLNNPGAHNAAKRVLASHDLPHRSDVDQTFDMRAWASR</sequence>
<keyword evidence="8" id="KW-1185">Reference proteome</keyword>
<feature type="region of interest" description="Disordered" evidence="4">
    <location>
        <begin position="303"/>
        <end position="322"/>
    </location>
</feature>
<reference evidence="7 8" key="1">
    <citation type="submission" date="2021-01" db="EMBL/GenBank/DDBJ databases">
        <title>Sequencing the genomes of 1000 actinobacteria strains.</title>
        <authorList>
            <person name="Klenk H.-P."/>
        </authorList>
    </citation>
    <scope>NUCLEOTIDE SEQUENCE [LARGE SCALE GENOMIC DNA]</scope>
    <source>
        <strain evidence="7 8">DSM 13657</strain>
    </source>
</reference>
<organism evidence="7 8">
    <name type="scientific">Brevibacterium paucivorans</name>
    <dbReference type="NCBI Taxonomy" id="170994"/>
    <lineage>
        <taxon>Bacteria</taxon>
        <taxon>Bacillati</taxon>
        <taxon>Actinomycetota</taxon>
        <taxon>Actinomycetes</taxon>
        <taxon>Micrococcales</taxon>
        <taxon>Brevibacteriaceae</taxon>
        <taxon>Brevibacterium</taxon>
    </lineage>
</organism>
<dbReference type="Pfam" id="PF07992">
    <property type="entry name" value="Pyr_redox_2"/>
    <property type="match status" value="1"/>
</dbReference>
<evidence type="ECO:0000256" key="1">
    <source>
        <dbReference type="ARBA" id="ARBA00001974"/>
    </source>
</evidence>
<dbReference type="InterPro" id="IPR023753">
    <property type="entry name" value="FAD/NAD-binding_dom"/>
</dbReference>
<accession>A0ABS2SKD9</accession>
<dbReference type="Proteomes" id="UP000809290">
    <property type="component" value="Unassembled WGS sequence"/>
</dbReference>
<evidence type="ECO:0000259" key="6">
    <source>
        <dbReference type="Pfam" id="PF14759"/>
    </source>
</evidence>
<evidence type="ECO:0000259" key="5">
    <source>
        <dbReference type="Pfam" id="PF07992"/>
    </source>
</evidence>
<feature type="domain" description="FAD/NAD(P)-binding" evidence="5">
    <location>
        <begin position="1"/>
        <end position="195"/>
    </location>
</feature>